<proteinExistence type="inferred from homology"/>
<reference evidence="6" key="1">
    <citation type="submission" date="2021-12" db="EMBL/GenBank/DDBJ databases">
        <authorList>
            <person name="King R."/>
        </authorList>
    </citation>
    <scope>NUCLEOTIDE SEQUENCE</scope>
</reference>
<dbReference type="GO" id="GO:0016298">
    <property type="term" value="F:lipase activity"/>
    <property type="evidence" value="ECO:0007669"/>
    <property type="project" value="InterPro"/>
</dbReference>
<dbReference type="Gene3D" id="3.40.50.1820">
    <property type="entry name" value="alpha/beta hydrolase"/>
    <property type="match status" value="1"/>
</dbReference>
<dbReference type="InterPro" id="IPR033906">
    <property type="entry name" value="Lipase_N"/>
</dbReference>
<keyword evidence="3" id="KW-0964">Secreted</keyword>
<gene>
    <name evidence="6" type="ORF">MELIAE_LOCUS6537</name>
</gene>
<dbReference type="GO" id="GO:0005615">
    <property type="term" value="C:extracellular space"/>
    <property type="evidence" value="ECO:0007669"/>
    <property type="project" value="TreeGrafter"/>
</dbReference>
<dbReference type="AlphaFoldDB" id="A0A9P0B6A8"/>
<dbReference type="Proteomes" id="UP001154078">
    <property type="component" value="Chromosome 4"/>
</dbReference>
<dbReference type="GO" id="GO:0017171">
    <property type="term" value="F:serine hydrolase activity"/>
    <property type="evidence" value="ECO:0007669"/>
    <property type="project" value="TreeGrafter"/>
</dbReference>
<evidence type="ECO:0000313" key="7">
    <source>
        <dbReference type="Proteomes" id="UP001154078"/>
    </source>
</evidence>
<dbReference type="Pfam" id="PF00151">
    <property type="entry name" value="Lipase"/>
    <property type="match status" value="1"/>
</dbReference>
<organism evidence="6 7">
    <name type="scientific">Brassicogethes aeneus</name>
    <name type="common">Rape pollen beetle</name>
    <name type="synonym">Meligethes aeneus</name>
    <dbReference type="NCBI Taxonomy" id="1431903"/>
    <lineage>
        <taxon>Eukaryota</taxon>
        <taxon>Metazoa</taxon>
        <taxon>Ecdysozoa</taxon>
        <taxon>Arthropoda</taxon>
        <taxon>Hexapoda</taxon>
        <taxon>Insecta</taxon>
        <taxon>Pterygota</taxon>
        <taxon>Neoptera</taxon>
        <taxon>Endopterygota</taxon>
        <taxon>Coleoptera</taxon>
        <taxon>Polyphaga</taxon>
        <taxon>Cucujiformia</taxon>
        <taxon>Nitidulidae</taxon>
        <taxon>Meligethinae</taxon>
        <taxon>Brassicogethes</taxon>
    </lineage>
</organism>
<evidence type="ECO:0000256" key="4">
    <source>
        <dbReference type="RuleBase" id="RU004262"/>
    </source>
</evidence>
<evidence type="ECO:0000256" key="3">
    <source>
        <dbReference type="ARBA" id="ARBA00022525"/>
    </source>
</evidence>
<accession>A0A9P0B6A8</accession>
<dbReference type="PANTHER" id="PTHR11610">
    <property type="entry name" value="LIPASE"/>
    <property type="match status" value="1"/>
</dbReference>
<evidence type="ECO:0000259" key="5">
    <source>
        <dbReference type="Pfam" id="PF00151"/>
    </source>
</evidence>
<comment type="similarity">
    <text evidence="2 4">Belongs to the AB hydrolase superfamily. Lipase family.</text>
</comment>
<name>A0A9P0B6A8_BRAAE</name>
<dbReference type="SUPFAM" id="SSF53474">
    <property type="entry name" value="alpha/beta-Hydrolases"/>
    <property type="match status" value="1"/>
</dbReference>
<dbReference type="InterPro" id="IPR029058">
    <property type="entry name" value="AB_hydrolase_fold"/>
</dbReference>
<protein>
    <recommendedName>
        <fullName evidence="5">Lipase domain-containing protein</fullName>
    </recommendedName>
</protein>
<evidence type="ECO:0000256" key="1">
    <source>
        <dbReference type="ARBA" id="ARBA00004613"/>
    </source>
</evidence>
<dbReference type="PANTHER" id="PTHR11610:SF151">
    <property type="entry name" value="PHOSPHOLIPASE A1 MEMBER A-LIKE PROTEIN"/>
    <property type="match status" value="1"/>
</dbReference>
<evidence type="ECO:0000313" key="6">
    <source>
        <dbReference type="EMBL" id="CAH0555101.1"/>
    </source>
</evidence>
<sequence length="366" mass="41638">WLYIGCTKNISYIFRICPDPDINFFLYTPDHETMPMQVSVGSKWTNLTETDFKPHNPTKIIIHGYNSDMDLPALVEIRKEYLKTTKYNIFTVDWAPLAKSPCYLGAVHNARHVGSCTAQLIRQIRNAGAKEIHLIGFSLGAHIPNYIAISLRPYILPRITGLDPALPLFVTLNIDEKLDKSDAKFVDVYHTNAFAQGKAENSGHVDFFLNGGVVQPGCWAENRFFSCNHHRAPLYFAESINTKKGFWGWPCTSFILYLLGRCPPTETQILMGENVSWKSSGMYLVLTESVSPFAVGKYVGPLVEILKKISEKDRKELLNKYQKKIIEFIEDDELTQESSKHIQIEYLLLSEFADNIFSRISNKSLT</sequence>
<dbReference type="FunFam" id="3.40.50.1820:FF:000076">
    <property type="entry name" value="phospholipase A1"/>
    <property type="match status" value="1"/>
</dbReference>
<dbReference type="EMBL" id="OV121135">
    <property type="protein sequence ID" value="CAH0555101.1"/>
    <property type="molecule type" value="Genomic_DNA"/>
</dbReference>
<dbReference type="InterPro" id="IPR000734">
    <property type="entry name" value="TAG_lipase"/>
</dbReference>
<dbReference type="GO" id="GO:0016042">
    <property type="term" value="P:lipid catabolic process"/>
    <property type="evidence" value="ECO:0007669"/>
    <property type="project" value="TreeGrafter"/>
</dbReference>
<dbReference type="InterPro" id="IPR013818">
    <property type="entry name" value="Lipase"/>
</dbReference>
<dbReference type="PRINTS" id="PR00821">
    <property type="entry name" value="TAGLIPASE"/>
</dbReference>
<evidence type="ECO:0000256" key="2">
    <source>
        <dbReference type="ARBA" id="ARBA00010701"/>
    </source>
</evidence>
<comment type="subcellular location">
    <subcellularLocation>
        <location evidence="1">Secreted</location>
    </subcellularLocation>
</comment>
<keyword evidence="7" id="KW-1185">Reference proteome</keyword>
<feature type="non-terminal residue" evidence="6">
    <location>
        <position position="1"/>
    </location>
</feature>
<dbReference type="OrthoDB" id="199913at2759"/>
<feature type="domain" description="Lipase" evidence="5">
    <location>
        <begin position="19"/>
        <end position="268"/>
    </location>
</feature>
<dbReference type="CDD" id="cd00707">
    <property type="entry name" value="Pancreat_lipase_like"/>
    <property type="match status" value="1"/>
</dbReference>